<protein>
    <recommendedName>
        <fullName evidence="3">F-box domain-containing protein</fullName>
    </recommendedName>
</protein>
<sequence>MATCLETTIPKLLGAMTASVGVMAWTATYSIATAAIETRWNGVSGSVVPCAPPTPTHAFLPCPEAVETTSGLSHALDELTSVAASEVASGSTVDQEPETQAFIHADPFVCLRRKRNATLPINQLPLEILEGIFKLVPELFRANEGNTSDLEFSIWESQFADIKDVLVLTHVCSHWREVAIHIPELWTSLPDIRTAGAVDAIAARSGTCPLKISMRDQASPGMQRILRAHGQRVIELLWDQCDIKLASSLRTLNFNAPVLRTLALSGIPLPSYFRMVTILRNTAPQLRNLSISDMDWVPGVPLPAVTNIYISRLYGRHALLDLLNFPAWCSRLENVVITHQDFVRMDSSDMPGPVTLPNLRRLAFVGVHCEVVTTVLTQWSINSDTALRIVCPEIPEENTYAFFSRLAGIPTVQDITRLSIYNWADSPTVVAVGGSSGISFEVIEGERYRHGQEMVSLALPRFLPMNKVRELWLLDADVRKSIEDCAGCESHTMRDVLRAFRALEVLTVSDGCAAAIAELPDSEEFCVSCPALFTLHIVCTGTILHHDEAWVAAMLVKLAQRHDSVPFKRVLIGYLPGYKQTRVYRTDADSLFDSVEYRDLALDEVPYMPVPELCKDTHKYWTGFEAKTLQSSSGLPDR</sequence>
<gene>
    <name evidence="1" type="ORF">IEO21_06294</name>
</gene>
<dbReference type="Proteomes" id="UP000639403">
    <property type="component" value="Unassembled WGS sequence"/>
</dbReference>
<dbReference type="Gene3D" id="1.20.1280.50">
    <property type="match status" value="1"/>
</dbReference>
<proteinExistence type="predicted"/>
<reference evidence="1" key="2">
    <citation type="journal article" name="Front. Microbiol.">
        <title>Degradative Capacity of Two Strains of Rhodonia placenta: From Phenotype to Genotype.</title>
        <authorList>
            <person name="Kolle M."/>
            <person name="Horta M.A.C."/>
            <person name="Nowrousian M."/>
            <person name="Ohm R.A."/>
            <person name="Benz J.P."/>
            <person name="Pilgard A."/>
        </authorList>
    </citation>
    <scope>NUCLEOTIDE SEQUENCE</scope>
    <source>
        <strain evidence="1">FPRL280</strain>
    </source>
</reference>
<organism evidence="1 2">
    <name type="scientific">Rhodonia placenta</name>
    <dbReference type="NCBI Taxonomy" id="104341"/>
    <lineage>
        <taxon>Eukaryota</taxon>
        <taxon>Fungi</taxon>
        <taxon>Dikarya</taxon>
        <taxon>Basidiomycota</taxon>
        <taxon>Agaricomycotina</taxon>
        <taxon>Agaricomycetes</taxon>
        <taxon>Polyporales</taxon>
        <taxon>Adustoporiaceae</taxon>
        <taxon>Rhodonia</taxon>
    </lineage>
</organism>
<reference evidence="1" key="1">
    <citation type="submission" date="2020-11" db="EMBL/GenBank/DDBJ databases">
        <authorList>
            <person name="Koelle M."/>
            <person name="Horta M.A.C."/>
            <person name="Nowrousian M."/>
            <person name="Ohm R.A."/>
            <person name="Benz P."/>
            <person name="Pilgard A."/>
        </authorList>
    </citation>
    <scope>NUCLEOTIDE SEQUENCE</scope>
    <source>
        <strain evidence="1">FPRL280</strain>
    </source>
</reference>
<evidence type="ECO:0008006" key="3">
    <source>
        <dbReference type="Google" id="ProtNLM"/>
    </source>
</evidence>
<accession>A0A8H7P072</accession>
<comment type="caution">
    <text evidence="1">The sequence shown here is derived from an EMBL/GenBank/DDBJ whole genome shotgun (WGS) entry which is preliminary data.</text>
</comment>
<name>A0A8H7P072_9APHY</name>
<dbReference type="AlphaFoldDB" id="A0A8H7P072"/>
<evidence type="ECO:0000313" key="1">
    <source>
        <dbReference type="EMBL" id="KAF9812210.1"/>
    </source>
</evidence>
<evidence type="ECO:0000313" key="2">
    <source>
        <dbReference type="Proteomes" id="UP000639403"/>
    </source>
</evidence>
<dbReference type="EMBL" id="JADOXO010000137">
    <property type="protein sequence ID" value="KAF9812210.1"/>
    <property type="molecule type" value="Genomic_DNA"/>
</dbReference>